<keyword evidence="4 15" id="KW-0227">DNA damage</keyword>
<comment type="similarity">
    <text evidence="1 15">Belongs to the helicase family. RecG subfamily.</text>
</comment>
<evidence type="ECO:0000256" key="1">
    <source>
        <dbReference type="ARBA" id="ARBA00007504"/>
    </source>
</evidence>
<dbReference type="SMART" id="SM00490">
    <property type="entry name" value="HELICc"/>
    <property type="match status" value="1"/>
</dbReference>
<dbReference type="GO" id="GO:0016787">
    <property type="term" value="F:hydrolase activity"/>
    <property type="evidence" value="ECO:0007669"/>
    <property type="project" value="UniProtKB-KW"/>
</dbReference>
<sequence length="676" mass="76711">MKEYTPLDSLKGIGEKTKQIFCRAGIESVGDLLHYFPRVYDTLKEPTAISEVTEDEVQAVCASLEGEPRTVYARARQTTTGLLREGEAYLYVIWYHMPYMKNALKRGSRYVFRGRVTRRSGRLMMEQPAVYTAEDYERARKALQPVYPLCEGLTNKMLQKAIRQALDDPELTEEYLPQEIRKSLGLADYAFALEQIHFPKDRKTLVFARHRLVFDEFYTFLLAVQSLREDRAKKPAAFPMKEPEGLDALAARLDFQLTRAQERVWREIRADLASDRACARLIQGDVGSGKTILAFLAMIFTAENGFQSALMVPTEVLAVQHFHALTELLDKLGLPFHAELLTGSLTAKQKREALERIKTGEADFAVGTHALIQDKVSFDRLALVITDEQHRFGVRQREALGEKGGLPHTLVMSATPIPRTLAVILYGDLDISVVDELPAHRLPIKNCVVDTRYRQKAWEFIKKEADKGHQAYVICPMVEESEGMEAENVQDYARRIAEALPAWIQVGILHGRMKPREKNEIMDRFLRNEIQVLVSTTVVEVGVNVPNATVMMVENAERFGLAQLHQLRGRVGRGKDQSYCIMVHSTDSRRIRERLEILNHSNDGFYIAEEDLKLRGPGDLFGVRQSGIAGFKIGDVFQDAGILAEAKKAVESCPVEPQMREKACRYWNLNKDKLNL</sequence>
<dbReference type="Proteomes" id="UP000823935">
    <property type="component" value="Unassembled WGS sequence"/>
</dbReference>
<dbReference type="PROSITE" id="PS51192">
    <property type="entry name" value="HELICASE_ATP_BIND_1"/>
    <property type="match status" value="1"/>
</dbReference>
<dbReference type="InterPro" id="IPR045562">
    <property type="entry name" value="RecG_dom3_C"/>
</dbReference>
<dbReference type="NCBIfam" id="NF008168">
    <property type="entry name" value="PRK10917.2-2"/>
    <property type="match status" value="1"/>
</dbReference>
<dbReference type="InterPro" id="IPR027417">
    <property type="entry name" value="P-loop_NTPase"/>
</dbReference>
<dbReference type="InterPro" id="IPR012340">
    <property type="entry name" value="NA-bd_OB-fold"/>
</dbReference>
<comment type="function">
    <text evidence="15">Plays a critical role in recombination and DNA repair. Helps process Holliday junction intermediates to mature products by catalyzing branch migration. Has replication fork regression activity, unwinds stalled or blocked replication forks to make a HJ that can be resolved. Has a DNA unwinding activity characteristic of a DNA helicase with 3'-5' polarity.</text>
</comment>
<dbReference type="InterPro" id="IPR004609">
    <property type="entry name" value="ATP-dep_DNA_helicase_RecG"/>
</dbReference>
<dbReference type="PANTHER" id="PTHR47964:SF1">
    <property type="entry name" value="ATP-DEPENDENT DNA HELICASE HOMOLOG RECG, CHLOROPLASTIC"/>
    <property type="match status" value="1"/>
</dbReference>
<evidence type="ECO:0000313" key="19">
    <source>
        <dbReference type="Proteomes" id="UP000823935"/>
    </source>
</evidence>
<dbReference type="CDD" id="cd17992">
    <property type="entry name" value="DEXHc_RecG"/>
    <property type="match status" value="1"/>
</dbReference>
<dbReference type="GO" id="GO:0043138">
    <property type="term" value="F:3'-5' DNA helicase activity"/>
    <property type="evidence" value="ECO:0007669"/>
    <property type="project" value="UniProtKB-EC"/>
</dbReference>
<dbReference type="InterPro" id="IPR047112">
    <property type="entry name" value="RecG/Mfd"/>
</dbReference>
<dbReference type="GO" id="GO:0003677">
    <property type="term" value="F:DNA binding"/>
    <property type="evidence" value="ECO:0007669"/>
    <property type="project" value="UniProtKB-KW"/>
</dbReference>
<dbReference type="SMART" id="SM00487">
    <property type="entry name" value="DEXDc"/>
    <property type="match status" value="1"/>
</dbReference>
<evidence type="ECO:0000256" key="14">
    <source>
        <dbReference type="ARBA" id="ARBA00048988"/>
    </source>
</evidence>
<evidence type="ECO:0000256" key="2">
    <source>
        <dbReference type="ARBA" id="ARBA00017846"/>
    </source>
</evidence>
<protein>
    <recommendedName>
        <fullName evidence="2 15">ATP-dependent DNA helicase RecG</fullName>
        <ecNumber evidence="13 15">5.6.2.4</ecNumber>
    </recommendedName>
</protein>
<comment type="caution">
    <text evidence="18">The sequence shown here is derived from an EMBL/GenBank/DDBJ whole genome shotgun (WGS) entry which is preliminary data.</text>
</comment>
<dbReference type="GO" id="GO:0005524">
    <property type="term" value="F:ATP binding"/>
    <property type="evidence" value="ECO:0007669"/>
    <property type="project" value="UniProtKB-KW"/>
</dbReference>
<keyword evidence="6 15" id="KW-0347">Helicase</keyword>
<evidence type="ECO:0000256" key="10">
    <source>
        <dbReference type="ARBA" id="ARBA00023204"/>
    </source>
</evidence>
<dbReference type="GO" id="GO:0006310">
    <property type="term" value="P:DNA recombination"/>
    <property type="evidence" value="ECO:0007669"/>
    <property type="project" value="UniProtKB-UniRule"/>
</dbReference>
<dbReference type="InterPro" id="IPR033454">
    <property type="entry name" value="RecG_wedge"/>
</dbReference>
<dbReference type="EC" id="5.6.2.4" evidence="13 15"/>
<dbReference type="PANTHER" id="PTHR47964">
    <property type="entry name" value="ATP-DEPENDENT DNA HELICASE HOMOLOG RECG, CHLOROPLASTIC"/>
    <property type="match status" value="1"/>
</dbReference>
<name>A0A9D1ERI0_9FIRM</name>
<organism evidence="18 19">
    <name type="scientific">Candidatus Limivivens intestinipullorum</name>
    <dbReference type="NCBI Taxonomy" id="2840858"/>
    <lineage>
        <taxon>Bacteria</taxon>
        <taxon>Bacillati</taxon>
        <taxon>Bacillota</taxon>
        <taxon>Clostridia</taxon>
        <taxon>Lachnospirales</taxon>
        <taxon>Lachnospiraceae</taxon>
        <taxon>Lachnospiraceae incertae sedis</taxon>
        <taxon>Candidatus Limivivens</taxon>
    </lineage>
</organism>
<dbReference type="Gene3D" id="3.40.50.300">
    <property type="entry name" value="P-loop containing nucleotide triphosphate hydrolases"/>
    <property type="match status" value="2"/>
</dbReference>
<dbReference type="NCBIfam" id="NF008165">
    <property type="entry name" value="PRK10917.1-3"/>
    <property type="match status" value="1"/>
</dbReference>
<evidence type="ECO:0000256" key="3">
    <source>
        <dbReference type="ARBA" id="ARBA00022741"/>
    </source>
</evidence>
<dbReference type="InterPro" id="IPR001650">
    <property type="entry name" value="Helicase_C-like"/>
</dbReference>
<feature type="domain" description="Helicase ATP-binding" evidence="16">
    <location>
        <begin position="271"/>
        <end position="434"/>
    </location>
</feature>
<evidence type="ECO:0000256" key="13">
    <source>
        <dbReference type="ARBA" id="ARBA00034808"/>
    </source>
</evidence>
<evidence type="ECO:0000256" key="6">
    <source>
        <dbReference type="ARBA" id="ARBA00022806"/>
    </source>
</evidence>
<comment type="catalytic activity">
    <reaction evidence="12 15">
        <text>Couples ATP hydrolysis with the unwinding of duplex DNA by translocating in the 3'-5' direction.</text>
        <dbReference type="EC" id="5.6.2.4"/>
    </reaction>
</comment>
<evidence type="ECO:0000259" key="16">
    <source>
        <dbReference type="PROSITE" id="PS51192"/>
    </source>
</evidence>
<keyword evidence="7 15" id="KW-0067">ATP-binding</keyword>
<keyword evidence="8" id="KW-0238">DNA-binding</keyword>
<comment type="catalytic activity">
    <reaction evidence="14 15">
        <text>ATP + H2O = ADP + phosphate + H(+)</text>
        <dbReference type="Rhea" id="RHEA:13065"/>
        <dbReference type="ChEBI" id="CHEBI:15377"/>
        <dbReference type="ChEBI" id="CHEBI:15378"/>
        <dbReference type="ChEBI" id="CHEBI:30616"/>
        <dbReference type="ChEBI" id="CHEBI:43474"/>
        <dbReference type="ChEBI" id="CHEBI:456216"/>
        <dbReference type="EC" id="5.6.2.4"/>
    </reaction>
</comment>
<dbReference type="InterPro" id="IPR011545">
    <property type="entry name" value="DEAD/DEAH_box_helicase_dom"/>
</dbReference>
<dbReference type="AlphaFoldDB" id="A0A9D1ERI0"/>
<keyword evidence="11" id="KW-0413">Isomerase</keyword>
<dbReference type="Pfam" id="PF00271">
    <property type="entry name" value="Helicase_C"/>
    <property type="match status" value="1"/>
</dbReference>
<proteinExistence type="inferred from homology"/>
<reference evidence="18" key="2">
    <citation type="journal article" date="2021" name="PeerJ">
        <title>Extensive microbial diversity within the chicken gut microbiome revealed by metagenomics and culture.</title>
        <authorList>
            <person name="Gilroy R."/>
            <person name="Ravi A."/>
            <person name="Getino M."/>
            <person name="Pursley I."/>
            <person name="Horton D.L."/>
            <person name="Alikhan N.F."/>
            <person name="Baker D."/>
            <person name="Gharbi K."/>
            <person name="Hall N."/>
            <person name="Watson M."/>
            <person name="Adriaenssens E.M."/>
            <person name="Foster-Nyarko E."/>
            <person name="Jarju S."/>
            <person name="Secka A."/>
            <person name="Antonio M."/>
            <person name="Oren A."/>
            <person name="Chaudhuri R.R."/>
            <person name="La Ragione R."/>
            <person name="Hildebrand F."/>
            <person name="Pallen M.J."/>
        </authorList>
    </citation>
    <scope>NUCLEOTIDE SEQUENCE</scope>
    <source>
        <strain evidence="18">CHK190-19873</strain>
    </source>
</reference>
<dbReference type="Pfam" id="PF19833">
    <property type="entry name" value="RecG_dom3_C"/>
    <property type="match status" value="1"/>
</dbReference>
<dbReference type="GO" id="GO:0006281">
    <property type="term" value="P:DNA repair"/>
    <property type="evidence" value="ECO:0007669"/>
    <property type="project" value="UniProtKB-UniRule"/>
</dbReference>
<dbReference type="SUPFAM" id="SSF50249">
    <property type="entry name" value="Nucleic acid-binding proteins"/>
    <property type="match status" value="1"/>
</dbReference>
<dbReference type="Pfam" id="PF00270">
    <property type="entry name" value="DEAD"/>
    <property type="match status" value="1"/>
</dbReference>
<keyword evidence="5 15" id="KW-0378">Hydrolase</keyword>
<evidence type="ECO:0000256" key="4">
    <source>
        <dbReference type="ARBA" id="ARBA00022763"/>
    </source>
</evidence>
<accession>A0A9D1ERI0</accession>
<keyword evidence="10 15" id="KW-0234">DNA repair</keyword>
<evidence type="ECO:0000256" key="12">
    <source>
        <dbReference type="ARBA" id="ARBA00034617"/>
    </source>
</evidence>
<dbReference type="SUPFAM" id="SSF52540">
    <property type="entry name" value="P-loop containing nucleoside triphosphate hydrolases"/>
    <property type="match status" value="1"/>
</dbReference>
<evidence type="ECO:0000256" key="15">
    <source>
        <dbReference type="RuleBase" id="RU363016"/>
    </source>
</evidence>
<evidence type="ECO:0000259" key="17">
    <source>
        <dbReference type="PROSITE" id="PS51194"/>
    </source>
</evidence>
<keyword evidence="9 15" id="KW-0233">DNA recombination</keyword>
<dbReference type="EMBL" id="DVIQ01000019">
    <property type="protein sequence ID" value="HIS30568.1"/>
    <property type="molecule type" value="Genomic_DNA"/>
</dbReference>
<evidence type="ECO:0000256" key="7">
    <source>
        <dbReference type="ARBA" id="ARBA00022840"/>
    </source>
</evidence>
<gene>
    <name evidence="18" type="primary">recG</name>
    <name evidence="18" type="ORF">IAB44_03320</name>
</gene>
<dbReference type="NCBIfam" id="TIGR00643">
    <property type="entry name" value="recG"/>
    <property type="match status" value="1"/>
</dbReference>
<dbReference type="PROSITE" id="PS51194">
    <property type="entry name" value="HELICASE_CTER"/>
    <property type="match status" value="1"/>
</dbReference>
<evidence type="ECO:0000256" key="9">
    <source>
        <dbReference type="ARBA" id="ARBA00023172"/>
    </source>
</evidence>
<dbReference type="Gene3D" id="2.40.50.140">
    <property type="entry name" value="Nucleic acid-binding proteins"/>
    <property type="match status" value="1"/>
</dbReference>
<evidence type="ECO:0000256" key="8">
    <source>
        <dbReference type="ARBA" id="ARBA00023125"/>
    </source>
</evidence>
<dbReference type="Pfam" id="PF17191">
    <property type="entry name" value="RecG_wedge"/>
    <property type="match status" value="1"/>
</dbReference>
<feature type="domain" description="Helicase C-terminal" evidence="17">
    <location>
        <begin position="453"/>
        <end position="613"/>
    </location>
</feature>
<evidence type="ECO:0000256" key="11">
    <source>
        <dbReference type="ARBA" id="ARBA00023235"/>
    </source>
</evidence>
<evidence type="ECO:0000256" key="5">
    <source>
        <dbReference type="ARBA" id="ARBA00022801"/>
    </source>
</evidence>
<keyword evidence="3 15" id="KW-0547">Nucleotide-binding</keyword>
<reference evidence="18" key="1">
    <citation type="submission" date="2020-10" db="EMBL/GenBank/DDBJ databases">
        <authorList>
            <person name="Gilroy R."/>
        </authorList>
    </citation>
    <scope>NUCLEOTIDE SEQUENCE</scope>
    <source>
        <strain evidence="18">CHK190-19873</strain>
    </source>
</reference>
<dbReference type="InterPro" id="IPR014001">
    <property type="entry name" value="Helicase_ATP-bd"/>
</dbReference>
<evidence type="ECO:0000313" key="18">
    <source>
        <dbReference type="EMBL" id="HIS30568.1"/>
    </source>
</evidence>